<dbReference type="Pfam" id="PF00512">
    <property type="entry name" value="HisKA"/>
    <property type="match status" value="1"/>
</dbReference>
<dbReference type="CDD" id="cd00082">
    <property type="entry name" value="HisKA"/>
    <property type="match status" value="1"/>
</dbReference>
<dbReference type="InterPro" id="IPR050428">
    <property type="entry name" value="TCS_sensor_his_kinase"/>
</dbReference>
<dbReference type="Gene3D" id="6.10.340.10">
    <property type="match status" value="1"/>
</dbReference>
<dbReference type="SMART" id="SM00388">
    <property type="entry name" value="HisKA"/>
    <property type="match status" value="1"/>
</dbReference>
<name>A0ABV6ZXX9_9PROT</name>
<feature type="transmembrane region" description="Helical" evidence="11">
    <location>
        <begin position="246"/>
        <end position="270"/>
    </location>
</feature>
<organism evidence="14 15">
    <name type="scientific">Hyphobacterium vulgare</name>
    <dbReference type="NCBI Taxonomy" id="1736751"/>
    <lineage>
        <taxon>Bacteria</taxon>
        <taxon>Pseudomonadati</taxon>
        <taxon>Pseudomonadota</taxon>
        <taxon>Alphaproteobacteria</taxon>
        <taxon>Maricaulales</taxon>
        <taxon>Maricaulaceae</taxon>
        <taxon>Hyphobacterium</taxon>
    </lineage>
</organism>
<keyword evidence="6 11" id="KW-0812">Transmembrane</keyword>
<dbReference type="CDD" id="cd06225">
    <property type="entry name" value="HAMP"/>
    <property type="match status" value="1"/>
</dbReference>
<evidence type="ECO:0000313" key="14">
    <source>
        <dbReference type="EMBL" id="MFC2926228.1"/>
    </source>
</evidence>
<dbReference type="InterPro" id="IPR025919">
    <property type="entry name" value="Stimulus_sens_dom"/>
</dbReference>
<protein>
    <recommendedName>
        <fullName evidence="3">histidine kinase</fullName>
        <ecNumber evidence="3">2.7.13.3</ecNumber>
    </recommendedName>
</protein>
<dbReference type="InterPro" id="IPR004358">
    <property type="entry name" value="Sig_transdc_His_kin-like_C"/>
</dbReference>
<dbReference type="InterPro" id="IPR003661">
    <property type="entry name" value="HisK_dim/P_dom"/>
</dbReference>
<dbReference type="PROSITE" id="PS50109">
    <property type="entry name" value="HIS_KIN"/>
    <property type="match status" value="1"/>
</dbReference>
<dbReference type="PRINTS" id="PR00344">
    <property type="entry name" value="BCTRLSENSOR"/>
</dbReference>
<dbReference type="Proteomes" id="UP001595379">
    <property type="component" value="Unassembled WGS sequence"/>
</dbReference>
<dbReference type="InterPro" id="IPR003660">
    <property type="entry name" value="HAMP_dom"/>
</dbReference>
<dbReference type="Pfam" id="PF13755">
    <property type="entry name" value="Sensor_TM1"/>
    <property type="match status" value="1"/>
</dbReference>
<evidence type="ECO:0000256" key="3">
    <source>
        <dbReference type="ARBA" id="ARBA00012438"/>
    </source>
</evidence>
<dbReference type="SUPFAM" id="SSF55874">
    <property type="entry name" value="ATPase domain of HSP90 chaperone/DNA topoisomerase II/histidine kinase"/>
    <property type="match status" value="1"/>
</dbReference>
<accession>A0ABV6ZXX9</accession>
<keyword evidence="10 11" id="KW-0472">Membrane</keyword>
<proteinExistence type="predicted"/>
<comment type="subcellular location">
    <subcellularLocation>
        <location evidence="2">Membrane</location>
    </subcellularLocation>
</comment>
<evidence type="ECO:0000256" key="2">
    <source>
        <dbReference type="ARBA" id="ARBA00004370"/>
    </source>
</evidence>
<dbReference type="InterPro" id="IPR005467">
    <property type="entry name" value="His_kinase_dom"/>
</dbReference>
<dbReference type="Gene3D" id="3.30.565.10">
    <property type="entry name" value="Histidine kinase-like ATPase, C-terminal domain"/>
    <property type="match status" value="1"/>
</dbReference>
<dbReference type="SMART" id="SM00304">
    <property type="entry name" value="HAMP"/>
    <property type="match status" value="1"/>
</dbReference>
<sequence length="557" mass="60746">MAWGIAIRNRDRSEGDDAGFRWPRLSWPRLTRPRWSAPRLAQIILAANGLALLILIIGMLAVSETRRGLVEAKIDALRAEGELIANILAEGAAESDPTPVLLDGEARAILRQLYVPEDVRVRIFDKGVRTVADSHLLVSRFDVEPLPDIGDTGAPGRDQRPVFTRLLEGLGALLRTQEEREALRRSLRDEVDLAILGEAVSGVRRQEDGTRVVSVSIPIQPVQAVVGVVTLESFDLDALIASERRALLPFILLAAVVTILSSLALTVFIARPVRRLALAAHEARLAGGRRVKMPHLEGRKDEIGELGLALHAMTEALYDRMDAIEQFAADVAHELKNPLTSIRSAVEVLPKAADAERRDRLLAVIQSDVKRLDRLITDISRASRLDAELAREDTAPVDLAALLRDIVQSYRDSRGDGPEIVFEPAAEAAPIRGRAGPLGQVVRNLIDNAITFSPEDRPSKVRVSLFRGHRDGFPAWTVTVEDDGPGIPPDNLETVFKRFYTDRPRGAAFGTHSGLGLAIARQIVKAHGGSILAENRTGPDGAVKGARFVILLPADRG</sequence>
<evidence type="ECO:0000256" key="1">
    <source>
        <dbReference type="ARBA" id="ARBA00000085"/>
    </source>
</evidence>
<keyword evidence="5" id="KW-0808">Transferase</keyword>
<dbReference type="EC" id="2.7.13.3" evidence="3"/>
<evidence type="ECO:0000256" key="4">
    <source>
        <dbReference type="ARBA" id="ARBA00022553"/>
    </source>
</evidence>
<keyword evidence="7" id="KW-0418">Kinase</keyword>
<dbReference type="SMART" id="SM00387">
    <property type="entry name" value="HATPase_c"/>
    <property type="match status" value="1"/>
</dbReference>
<feature type="domain" description="HAMP" evidence="13">
    <location>
        <begin position="267"/>
        <end position="322"/>
    </location>
</feature>
<evidence type="ECO:0000259" key="13">
    <source>
        <dbReference type="PROSITE" id="PS50885"/>
    </source>
</evidence>
<dbReference type="PANTHER" id="PTHR45436">
    <property type="entry name" value="SENSOR HISTIDINE KINASE YKOH"/>
    <property type="match status" value="1"/>
</dbReference>
<dbReference type="SUPFAM" id="SSF47384">
    <property type="entry name" value="Homodimeric domain of signal transducing histidine kinase"/>
    <property type="match status" value="1"/>
</dbReference>
<keyword evidence="9" id="KW-0902">Two-component regulatory system</keyword>
<keyword evidence="8 11" id="KW-1133">Transmembrane helix</keyword>
<comment type="caution">
    <text evidence="14">The sequence shown here is derived from an EMBL/GenBank/DDBJ whole genome shotgun (WGS) entry which is preliminary data.</text>
</comment>
<evidence type="ECO:0000259" key="12">
    <source>
        <dbReference type="PROSITE" id="PS50109"/>
    </source>
</evidence>
<evidence type="ECO:0000256" key="8">
    <source>
        <dbReference type="ARBA" id="ARBA00022989"/>
    </source>
</evidence>
<dbReference type="EMBL" id="JBHRSV010000016">
    <property type="protein sequence ID" value="MFC2926228.1"/>
    <property type="molecule type" value="Genomic_DNA"/>
</dbReference>
<dbReference type="PROSITE" id="PS50885">
    <property type="entry name" value="HAMP"/>
    <property type="match status" value="1"/>
</dbReference>
<keyword evidence="4" id="KW-0597">Phosphoprotein</keyword>
<dbReference type="PANTHER" id="PTHR45436:SF5">
    <property type="entry name" value="SENSOR HISTIDINE KINASE TRCS"/>
    <property type="match status" value="1"/>
</dbReference>
<keyword evidence="15" id="KW-1185">Reference proteome</keyword>
<evidence type="ECO:0000256" key="6">
    <source>
        <dbReference type="ARBA" id="ARBA00022692"/>
    </source>
</evidence>
<dbReference type="Pfam" id="PF02518">
    <property type="entry name" value="HATPase_c"/>
    <property type="match status" value="1"/>
</dbReference>
<dbReference type="InterPro" id="IPR003594">
    <property type="entry name" value="HATPase_dom"/>
</dbReference>
<feature type="domain" description="Histidine kinase" evidence="12">
    <location>
        <begin position="330"/>
        <end position="556"/>
    </location>
</feature>
<reference evidence="15" key="1">
    <citation type="journal article" date="2019" name="Int. J. Syst. Evol. Microbiol.">
        <title>The Global Catalogue of Microorganisms (GCM) 10K type strain sequencing project: providing services to taxonomists for standard genome sequencing and annotation.</title>
        <authorList>
            <consortium name="The Broad Institute Genomics Platform"/>
            <consortium name="The Broad Institute Genome Sequencing Center for Infectious Disease"/>
            <person name="Wu L."/>
            <person name="Ma J."/>
        </authorList>
    </citation>
    <scope>NUCLEOTIDE SEQUENCE [LARGE SCALE GENOMIC DNA]</scope>
    <source>
        <strain evidence="15">KCTC 52487</strain>
    </source>
</reference>
<dbReference type="RefSeq" id="WP_343164541.1">
    <property type="nucleotide sequence ID" value="NZ_JBHRSV010000016.1"/>
</dbReference>
<evidence type="ECO:0000313" key="15">
    <source>
        <dbReference type="Proteomes" id="UP001595379"/>
    </source>
</evidence>
<evidence type="ECO:0000256" key="10">
    <source>
        <dbReference type="ARBA" id="ARBA00023136"/>
    </source>
</evidence>
<comment type="catalytic activity">
    <reaction evidence="1">
        <text>ATP + protein L-histidine = ADP + protein N-phospho-L-histidine.</text>
        <dbReference type="EC" id="2.7.13.3"/>
    </reaction>
</comment>
<gene>
    <name evidence="14" type="ORF">ACFOOR_08925</name>
</gene>
<evidence type="ECO:0000256" key="11">
    <source>
        <dbReference type="SAM" id="Phobius"/>
    </source>
</evidence>
<dbReference type="InterPro" id="IPR025908">
    <property type="entry name" value="Sensor_TM1"/>
</dbReference>
<dbReference type="Pfam" id="PF13756">
    <property type="entry name" value="Stimulus_sens_1"/>
    <property type="match status" value="1"/>
</dbReference>
<dbReference type="InterPro" id="IPR036890">
    <property type="entry name" value="HATPase_C_sf"/>
</dbReference>
<evidence type="ECO:0000256" key="5">
    <source>
        <dbReference type="ARBA" id="ARBA00022679"/>
    </source>
</evidence>
<evidence type="ECO:0000256" key="9">
    <source>
        <dbReference type="ARBA" id="ARBA00023012"/>
    </source>
</evidence>
<evidence type="ECO:0000256" key="7">
    <source>
        <dbReference type="ARBA" id="ARBA00022777"/>
    </source>
</evidence>
<feature type="transmembrane region" description="Helical" evidence="11">
    <location>
        <begin position="40"/>
        <end position="62"/>
    </location>
</feature>
<dbReference type="InterPro" id="IPR036097">
    <property type="entry name" value="HisK_dim/P_sf"/>
</dbReference>
<dbReference type="Gene3D" id="1.10.287.130">
    <property type="match status" value="1"/>
</dbReference>